<dbReference type="PANTHER" id="PTHR10543">
    <property type="entry name" value="BETA-CAROTENE DIOXYGENASE"/>
    <property type="match status" value="1"/>
</dbReference>
<evidence type="ECO:0000256" key="6">
    <source>
        <dbReference type="SAM" id="MobiDB-lite"/>
    </source>
</evidence>
<evidence type="ECO:0000256" key="2">
    <source>
        <dbReference type="ARBA" id="ARBA00022723"/>
    </source>
</evidence>
<comment type="caution">
    <text evidence="7">The sequence shown here is derived from an EMBL/GenBank/DDBJ whole genome shotgun (WGS) entry which is preliminary data.</text>
</comment>
<proteinExistence type="inferred from homology"/>
<dbReference type="InterPro" id="IPR004294">
    <property type="entry name" value="Carotenoid_Oase"/>
</dbReference>
<dbReference type="PANTHER" id="PTHR10543:SF89">
    <property type="entry name" value="CAROTENOID 9,10(9',10')-CLEAVAGE DIOXYGENASE 1"/>
    <property type="match status" value="1"/>
</dbReference>
<feature type="binding site" evidence="5">
    <location>
        <position position="310"/>
    </location>
    <ligand>
        <name>Fe cation</name>
        <dbReference type="ChEBI" id="CHEBI:24875"/>
        <note>catalytic</note>
    </ligand>
</feature>
<dbReference type="Proteomes" id="UP000649617">
    <property type="component" value="Unassembled WGS sequence"/>
</dbReference>
<evidence type="ECO:0000313" key="8">
    <source>
        <dbReference type="Proteomes" id="UP000649617"/>
    </source>
</evidence>
<feature type="region of interest" description="Disordered" evidence="6">
    <location>
        <begin position="603"/>
        <end position="660"/>
    </location>
</feature>
<accession>A0A812P1W5</accession>
<dbReference type="OrthoDB" id="412415at2759"/>
<dbReference type="EMBL" id="CAJNIZ010012436">
    <property type="protein sequence ID" value="CAE7333990.1"/>
    <property type="molecule type" value="Genomic_DNA"/>
</dbReference>
<dbReference type="GO" id="GO:0010436">
    <property type="term" value="F:carotenoid dioxygenase activity"/>
    <property type="evidence" value="ECO:0007669"/>
    <property type="project" value="TreeGrafter"/>
</dbReference>
<dbReference type="GO" id="GO:0046872">
    <property type="term" value="F:metal ion binding"/>
    <property type="evidence" value="ECO:0007669"/>
    <property type="project" value="UniProtKB-KW"/>
</dbReference>
<evidence type="ECO:0000256" key="3">
    <source>
        <dbReference type="ARBA" id="ARBA00023002"/>
    </source>
</evidence>
<keyword evidence="8" id="KW-1185">Reference proteome</keyword>
<gene>
    <name evidence="7" type="ORF">SPIL2461_LOCUS7799</name>
</gene>
<dbReference type="Pfam" id="PF03055">
    <property type="entry name" value="RPE65"/>
    <property type="match status" value="1"/>
</dbReference>
<sequence length="873" mass="96677">MCAAVPALTVPHCCQQKWNWTEATYSRKVHLKRQSWLQVWKTGAFASAVASRFLCSARARRPRQQALVTCRSSFQSQLQALLAESPWRRGLEPAEETQPTRLTFLGTLPKDLLGTIYRNGPGRIRVGDSQYGHWFDGDGFVTALALDGSQQEAAFTSRFIRTQRFEVQQKPDALFKTKAGSGMALMGAWTPAANGDLLANIFRLPTNPANTNILQWDDRLLALCEGGLPYALDPGTLETMGPELFRDPSLSQSGVQFFSAHPKRDPESGDLFNVGLKIGLQPALEVYKCSADRVLEMRTDIHLADLAFVHDFAITRKHVVLIIPPWCCSTTGLAKSLWQGALGRFFEWKDSVGTRLIVLQRSDLSVVFDQTLMPAISLYHTVNAYDDDTTPAIWLQIAAHNGPREDVERNFSDMYRSTWSDATRCSLQQLRLDLLSGTIETSKLGPQAASTFELPSIHPGFVGRQNRHVFTNAAYPSDAAFLNCVERLDLDGNVLDRAHFGSGQFAGEPMLLPKLTASQELDAYVCTYVYDSDTHTSFLAILDAARLSAGPLAEVGLTFFGLHHPNGLKHDGRLLRYKQLSGGKDDLQNHELAIMSFAPNVMQEKASPSRSTVGRQVKAERRQDLQRNSRLGLASEGQGCQGPAESEEETSGLPHRDMAPSRSLLRRAYAAKDSKRKPGKAVFVQDEPRREIQIESFKHFRSELWVEDEFVTSCGCCGQPARMGVDGFYLPGTSRSQFTHTEVMCKSCFLTQKFEEVGAWLLVKCAAQDSDSDRNLAAGPLLEAVDALMGMGPGTPGQRTDRLTHFFGKEVQDEESWRQVLTKAAGTMMELFQTGTCLQDLKVADSFPSHLLFSSPAKTDAEACETSAKELLS</sequence>
<evidence type="ECO:0000256" key="5">
    <source>
        <dbReference type="PIRSR" id="PIRSR604294-1"/>
    </source>
</evidence>
<evidence type="ECO:0000313" key="7">
    <source>
        <dbReference type="EMBL" id="CAE7333990.1"/>
    </source>
</evidence>
<protein>
    <submittedName>
        <fullName evidence="7">Uncharacterized protein</fullName>
    </submittedName>
</protein>
<feature type="binding site" evidence="5">
    <location>
        <position position="380"/>
    </location>
    <ligand>
        <name>Fe cation</name>
        <dbReference type="ChEBI" id="CHEBI:24875"/>
        <note>catalytic</note>
    </ligand>
</feature>
<name>A0A812P1W5_SYMPI</name>
<keyword evidence="2 5" id="KW-0479">Metal-binding</keyword>
<comment type="cofactor">
    <cofactor evidence="5">
        <name>Fe(2+)</name>
        <dbReference type="ChEBI" id="CHEBI:29033"/>
    </cofactor>
    <text evidence="5">Binds 1 Fe(2+) ion per subunit.</text>
</comment>
<organism evidence="7 8">
    <name type="scientific">Symbiodinium pilosum</name>
    <name type="common">Dinoflagellate</name>
    <dbReference type="NCBI Taxonomy" id="2952"/>
    <lineage>
        <taxon>Eukaryota</taxon>
        <taxon>Sar</taxon>
        <taxon>Alveolata</taxon>
        <taxon>Dinophyceae</taxon>
        <taxon>Suessiales</taxon>
        <taxon>Symbiodiniaceae</taxon>
        <taxon>Symbiodinium</taxon>
    </lineage>
</organism>
<comment type="similarity">
    <text evidence="1">Belongs to the carotenoid oxygenase family.</text>
</comment>
<feature type="compositionally biased region" description="Basic and acidic residues" evidence="6">
    <location>
        <begin position="617"/>
        <end position="627"/>
    </location>
</feature>
<keyword evidence="3" id="KW-0560">Oxidoreductase</keyword>
<keyword evidence="4 5" id="KW-0408">Iron</keyword>
<evidence type="ECO:0000256" key="4">
    <source>
        <dbReference type="ARBA" id="ARBA00023004"/>
    </source>
</evidence>
<feature type="binding site" evidence="5">
    <location>
        <position position="261"/>
    </location>
    <ligand>
        <name>Fe cation</name>
        <dbReference type="ChEBI" id="CHEBI:24875"/>
        <note>catalytic</note>
    </ligand>
</feature>
<dbReference type="AlphaFoldDB" id="A0A812P1W5"/>
<dbReference type="GO" id="GO:0016121">
    <property type="term" value="P:carotene catabolic process"/>
    <property type="evidence" value="ECO:0007669"/>
    <property type="project" value="TreeGrafter"/>
</dbReference>
<reference evidence="7" key="1">
    <citation type="submission" date="2021-02" db="EMBL/GenBank/DDBJ databases">
        <authorList>
            <person name="Dougan E. K."/>
            <person name="Rhodes N."/>
            <person name="Thang M."/>
            <person name="Chan C."/>
        </authorList>
    </citation>
    <scope>NUCLEOTIDE SEQUENCE</scope>
</reference>
<dbReference type="GO" id="GO:0009570">
    <property type="term" value="C:chloroplast stroma"/>
    <property type="evidence" value="ECO:0007669"/>
    <property type="project" value="TreeGrafter"/>
</dbReference>
<evidence type="ECO:0000256" key="1">
    <source>
        <dbReference type="ARBA" id="ARBA00006787"/>
    </source>
</evidence>